<comment type="caution">
    <text evidence="3">The sequence shown here is derived from an EMBL/GenBank/DDBJ whole genome shotgun (WGS) entry which is preliminary data.</text>
</comment>
<dbReference type="RefSeq" id="WP_133770761.1">
    <property type="nucleotide sequence ID" value="NZ_SNZR01000013.1"/>
</dbReference>
<dbReference type="AlphaFoldDB" id="A0A4R7C044"/>
<feature type="coiled-coil region" evidence="1">
    <location>
        <begin position="796"/>
        <end position="849"/>
    </location>
</feature>
<keyword evidence="1" id="KW-0175">Coiled coil</keyword>
<dbReference type="Gene3D" id="3.40.50.300">
    <property type="entry name" value="P-loop containing nucleotide triphosphate hydrolases"/>
    <property type="match status" value="2"/>
</dbReference>
<dbReference type="OrthoDB" id="9764467at2"/>
<accession>A0A4R7C044</accession>
<dbReference type="PANTHER" id="PTHR41259:SF1">
    <property type="entry name" value="DOUBLE-STRAND BREAK REPAIR RAD50 ATPASE, PUTATIVE-RELATED"/>
    <property type="match status" value="1"/>
</dbReference>
<dbReference type="InterPro" id="IPR027417">
    <property type="entry name" value="P-loop_NTPase"/>
</dbReference>
<name>A0A4R7C044_9HYPH</name>
<protein>
    <submittedName>
        <fullName evidence="3">Uncharacterized protein YhaN</fullName>
    </submittedName>
</protein>
<feature type="coiled-coil region" evidence="1">
    <location>
        <begin position="702"/>
        <end position="746"/>
    </location>
</feature>
<dbReference type="Proteomes" id="UP000295122">
    <property type="component" value="Unassembled WGS sequence"/>
</dbReference>
<evidence type="ECO:0000313" key="4">
    <source>
        <dbReference type="Proteomes" id="UP000295122"/>
    </source>
</evidence>
<reference evidence="3 4" key="1">
    <citation type="submission" date="2019-03" db="EMBL/GenBank/DDBJ databases">
        <title>Genomic Encyclopedia of Type Strains, Phase IV (KMG-IV): sequencing the most valuable type-strain genomes for metagenomic binning, comparative biology and taxonomic classification.</title>
        <authorList>
            <person name="Goeker M."/>
        </authorList>
    </citation>
    <scope>NUCLEOTIDE SEQUENCE [LARGE SCALE GENOMIC DNA]</scope>
    <source>
        <strain evidence="3 4">DSM 25903</strain>
    </source>
</reference>
<evidence type="ECO:0000259" key="2">
    <source>
        <dbReference type="Pfam" id="PF13514"/>
    </source>
</evidence>
<dbReference type="InterPro" id="IPR038734">
    <property type="entry name" value="YhaN_AAA"/>
</dbReference>
<feature type="coiled-coil region" evidence="1">
    <location>
        <begin position="273"/>
        <end position="307"/>
    </location>
</feature>
<feature type="domain" description="YhaN AAA" evidence="2">
    <location>
        <begin position="1"/>
        <end position="205"/>
    </location>
</feature>
<organism evidence="3 4">
    <name type="scientific">Enterovirga rhinocerotis</name>
    <dbReference type="NCBI Taxonomy" id="1339210"/>
    <lineage>
        <taxon>Bacteria</taxon>
        <taxon>Pseudomonadati</taxon>
        <taxon>Pseudomonadota</taxon>
        <taxon>Alphaproteobacteria</taxon>
        <taxon>Hyphomicrobiales</taxon>
        <taxon>Methylobacteriaceae</taxon>
        <taxon>Enterovirga</taxon>
    </lineage>
</organism>
<evidence type="ECO:0000256" key="1">
    <source>
        <dbReference type="SAM" id="Coils"/>
    </source>
</evidence>
<dbReference type="PANTHER" id="PTHR41259">
    <property type="entry name" value="DOUBLE-STRAND BREAK REPAIR RAD50 ATPASE, PUTATIVE-RELATED"/>
    <property type="match status" value="1"/>
</dbReference>
<dbReference type="SUPFAM" id="SSF52540">
    <property type="entry name" value="P-loop containing nucleoside triphosphate hydrolases"/>
    <property type="match status" value="1"/>
</dbReference>
<keyword evidence="4" id="KW-1185">Reference proteome</keyword>
<feature type="coiled-coil region" evidence="1">
    <location>
        <begin position="906"/>
        <end position="998"/>
    </location>
</feature>
<feature type="coiled-coil region" evidence="1">
    <location>
        <begin position="487"/>
        <end position="514"/>
    </location>
</feature>
<evidence type="ECO:0000313" key="3">
    <source>
        <dbReference type="EMBL" id="TDR89837.1"/>
    </source>
</evidence>
<sequence length="1156" mass="124493">MRLLSLDLERYGPFTGRRLAFRPEARLHVVLGPNEAGKSSALAAVTDLLFGIEERTRWDFLHREEGLRLGAEIRGRDGQDLAFFRRKGRKNLLSDPSGGALPDDALAPFLGGLTRPVFCNAFGLDAARLREGAEEMLKSDGELGRTLFAAASGLRGVRDLARSLDEEAAAIHTPRGRERTLTLAIGRFNDAKREMGQERIGQDAWRRLGAEIAAAEERLAEIGERRRAIGRESATLRRLKAAAPILRDLDDRRAAEAAFEGLVEMDDAAIADLARLHREAESAAESRRKAETALAEAEAALAAVRLDPAVAPHEAAIRSLQADLGKYRQSVEQLPRVRAEADVFTDDLARIATRLGLPDAQAVEAHQPTDMALRRLEGLVAEGREIEAESGRLARERARLDRTLADLRKAAEETGPLPDLAAHRQSLAALDPVLAEIPRRDAWEAETAREERALAAALQRLVPALPGDIAALALPSAETIRRFAQVLEIAARARDRARERLVSARDDLAAIEARMSARAEAGDLPDPASLAALRRDRGALWTALRGALLGEAEAPSGSTLLGAIADHERLTAEADRLADRLAADAALAAEHASDSRRRDGSRRALGEVEAAHAEAVAALAEAEAEWAMLWAPLGIAPLPPAEMALWRADAEALAQRQAALETKRVDLAGLKDRIEGLRPALAALAERLGLAPLVGLDVALGANQVRERLRQLDESWEAARDRLASLRAAEDALATLRNAQEGLSERSDAWRDAWGEALAALGLPPGTGLAEADAAHKAWGEVPTLLRERGNRLRRVSGIRRDIDAYEEEARAVRQALGLADDLPAVDAARALQQRVEAARAAAIQHEAREAGRASAAVSRVAAVEAHEGATKGLETLTSRFAIPAGTDLSALGRQLAERSAIRSDLRRLGQELARAAEGAAEAELRAQLAEQDRDALAARLVELDEEREGLERDSQHAFAEKCAKEAERTRLEGGRGAEDAAARKAGAEVEIREAARRYAVLRLGSLLLDAAVDRHRAGRQDPLLTRAGALFARLTGGAFSGLDQGFDEKDQAVIQGVRAAGGRTLGQAEMSEGTRDQLFLALRLAYLEDFARRAEPAPFVGDDVFASFDDERTGHGLEALAAIGESVQPILFTHHGSVARIAEARLGGSVDIVAL</sequence>
<proteinExistence type="predicted"/>
<gene>
    <name evidence="3" type="ORF">EV668_2673</name>
</gene>
<dbReference type="Pfam" id="PF13514">
    <property type="entry name" value="AAA_27"/>
    <property type="match status" value="1"/>
</dbReference>
<dbReference type="EMBL" id="SNZR01000013">
    <property type="protein sequence ID" value="TDR89837.1"/>
    <property type="molecule type" value="Genomic_DNA"/>
</dbReference>